<dbReference type="AlphaFoldDB" id="A0A3L6L9L3"/>
<dbReference type="Pfam" id="PF00350">
    <property type="entry name" value="Dynamin_N"/>
    <property type="match status" value="1"/>
</dbReference>
<dbReference type="PROSITE" id="PS51718">
    <property type="entry name" value="G_DYNAMIN_2"/>
    <property type="match status" value="1"/>
</dbReference>
<feature type="domain" description="Dynamin-type G" evidence="2">
    <location>
        <begin position="61"/>
        <end position="314"/>
    </location>
</feature>
<dbReference type="InterPro" id="IPR027417">
    <property type="entry name" value="P-loop_NTPase"/>
</dbReference>
<comment type="subcellular location">
    <subcellularLocation>
        <location evidence="1">Endosome membrane</location>
        <topology evidence="1">Peripheral membrane protein</topology>
    </subcellularLocation>
</comment>
<comment type="caution">
    <text evidence="3">The sequence shown here is derived from an EMBL/GenBank/DDBJ whole genome shotgun (WGS) entry which is preliminary data.</text>
</comment>
<dbReference type="Gene3D" id="1.10.268.20">
    <property type="match status" value="1"/>
</dbReference>
<dbReference type="InterPro" id="IPR045063">
    <property type="entry name" value="Dynamin_N"/>
</dbReference>
<reference evidence="3" key="1">
    <citation type="submission" date="2018-09" db="EMBL/GenBank/DDBJ databases">
        <title>whole genome sequence of T. equiperdum IVM-t1 strain.</title>
        <authorList>
            <person name="Suganuma K."/>
        </authorList>
    </citation>
    <scope>NUCLEOTIDE SEQUENCE [LARGE SCALE GENOMIC DNA]</scope>
    <source>
        <strain evidence="3">IVM-t1</strain>
    </source>
</reference>
<dbReference type="SUPFAM" id="SSF52540">
    <property type="entry name" value="P-loop containing nucleoside triphosphate hydrolases"/>
    <property type="match status" value="1"/>
</dbReference>
<evidence type="ECO:0000313" key="3">
    <source>
        <dbReference type="EMBL" id="RHW72898.1"/>
    </source>
</evidence>
<dbReference type="PANTHER" id="PTHR43681">
    <property type="entry name" value="TRANSMEMBRANE GTPASE FZO"/>
    <property type="match status" value="1"/>
</dbReference>
<accession>A0A3L6L9L3</accession>
<dbReference type="InterPro" id="IPR030381">
    <property type="entry name" value="G_DYNAMIN_dom"/>
</dbReference>
<dbReference type="Proteomes" id="UP000266743">
    <property type="component" value="Chromosome 4"/>
</dbReference>
<dbReference type="InterPro" id="IPR040990">
    <property type="entry name" value="DUF5600"/>
</dbReference>
<dbReference type="GO" id="GO:0010008">
    <property type="term" value="C:endosome membrane"/>
    <property type="evidence" value="ECO:0007669"/>
    <property type="project" value="UniProtKB-SubCell"/>
</dbReference>
<dbReference type="InterPro" id="IPR051943">
    <property type="entry name" value="TRAFAC_Dynamin-like_GTPase"/>
</dbReference>
<protein>
    <submittedName>
        <fullName evidence="3">Sarcoplasmic reticulum glycoprotein</fullName>
    </submittedName>
</protein>
<dbReference type="PANTHER" id="PTHR43681:SF1">
    <property type="entry name" value="SARCALUMENIN"/>
    <property type="match status" value="1"/>
</dbReference>
<proteinExistence type="predicted"/>
<name>A0A3L6L9L3_9TRYP</name>
<evidence type="ECO:0000259" key="2">
    <source>
        <dbReference type="PROSITE" id="PS51718"/>
    </source>
</evidence>
<sequence length="670" mass="75781">MSSHGKLVRKAEDLQEDLSWDSHIKHVLIELEKIYFQRIRPIEVKFDYDMCCPSWFGESMVQKKPFITFLGPFSAGKSTFINYLLQGNLLSTGPQPVTDRFTVISHAKDVQKIPGRVLMADSKQPFRGLNQFGGVFGEVLEGITHPHPILQSVTLIDTPGVLETAGNAHSRRYDYVNACRWFVEKSDLVFVMFDPTKLDSGEELRAVFQQALRGHESKIRIILNKADTVEPQELMRVYGALFWNLSALVATTEPPRVFISSFWEQPYRMGTDHELFTEEKADLIYHITTVVPMQALDRRVASVLQRATRVIAFAILCATYKTKMPSLFGKAKARKQFIEDLPQICEDLANKYRCSVADFPKKEVLENFFSRAKTSDFFDMNQLLKRKWIELMRITVDRDLPMLLKPLEESAVVDPNDRKHALLLQREYFKRMSMEAHGQLFVEDVCQNLGTVPMIQSQFTDRPAICDVPANNTSMQLQSTAPPNGAGGNVNQEQLAVMMQMMQTMMAAQQGQKPSPQQQGVPLISQQPYAPQQVQPEQGEPLFPPSQQICTTTQQMNPYQQMQTMDTLQQGVPQFPPSQVCIEMPQSNPYQQGQPTFMPYGGFPSDPQGQGLHRIHSSRDNCFLSCLLVVSAMTCASGKCSIVISHVPLSRQLGAIMASPPLVIMNVYQR</sequence>
<dbReference type="CDD" id="cd09913">
    <property type="entry name" value="EHD"/>
    <property type="match status" value="1"/>
</dbReference>
<gene>
    <name evidence="3" type="ORF">DPX39_040026800</name>
</gene>
<dbReference type="Gene3D" id="3.40.50.300">
    <property type="entry name" value="P-loop containing nucleotide triphosphate hydrolases"/>
    <property type="match status" value="1"/>
</dbReference>
<dbReference type="GO" id="GO:0005525">
    <property type="term" value="F:GTP binding"/>
    <property type="evidence" value="ECO:0007669"/>
    <property type="project" value="InterPro"/>
</dbReference>
<evidence type="ECO:0000256" key="1">
    <source>
        <dbReference type="ARBA" id="ARBA00004481"/>
    </source>
</evidence>
<dbReference type="Pfam" id="PF18150">
    <property type="entry name" value="DUF5600"/>
    <property type="match status" value="1"/>
</dbReference>
<organism evidence="3">
    <name type="scientific">Trypanosoma brucei equiperdum</name>
    <dbReference type="NCBI Taxonomy" id="630700"/>
    <lineage>
        <taxon>Eukaryota</taxon>
        <taxon>Discoba</taxon>
        <taxon>Euglenozoa</taxon>
        <taxon>Kinetoplastea</taxon>
        <taxon>Metakinetoplastina</taxon>
        <taxon>Trypanosomatida</taxon>
        <taxon>Trypanosomatidae</taxon>
        <taxon>Trypanosoma</taxon>
    </lineage>
</organism>
<dbReference type="EMBL" id="QSBY01000004">
    <property type="protein sequence ID" value="RHW72898.1"/>
    <property type="molecule type" value="Genomic_DNA"/>
</dbReference>